<dbReference type="AlphaFoldDB" id="A0A245ZF13"/>
<reference evidence="2 3" key="1">
    <citation type="submission" date="2017-03" db="EMBL/GenBank/DDBJ databases">
        <title>Genome sequence of Sphingomonas dokdonensis DSM 21029.</title>
        <authorList>
            <person name="Poehlein A."/>
            <person name="Wuebbeler J.H."/>
            <person name="Steinbuechel A."/>
            <person name="Daniel R."/>
        </authorList>
    </citation>
    <scope>NUCLEOTIDE SEQUENCE [LARGE SCALE GENOMIC DNA]</scope>
    <source>
        <strain evidence="2 3">DSM 21029</strain>
    </source>
</reference>
<dbReference type="GO" id="GO:0016812">
    <property type="term" value="F:hydrolase activity, acting on carbon-nitrogen (but not peptide) bonds, in cyclic amides"/>
    <property type="evidence" value="ECO:0007669"/>
    <property type="project" value="TreeGrafter"/>
</dbReference>
<dbReference type="Proteomes" id="UP000197290">
    <property type="component" value="Unassembled WGS sequence"/>
</dbReference>
<dbReference type="InterPro" id="IPR011059">
    <property type="entry name" value="Metal-dep_hydrolase_composite"/>
</dbReference>
<feature type="domain" description="Amidohydrolase 3" evidence="1">
    <location>
        <begin position="43"/>
        <end position="559"/>
    </location>
</feature>
<dbReference type="InterPro" id="IPR013108">
    <property type="entry name" value="Amidohydro_3"/>
</dbReference>
<dbReference type="SUPFAM" id="SSF51556">
    <property type="entry name" value="Metallo-dependent hydrolases"/>
    <property type="match status" value="1"/>
</dbReference>
<dbReference type="OrthoDB" id="9766983at2"/>
<keyword evidence="2" id="KW-0378">Hydrolase</keyword>
<dbReference type="PANTHER" id="PTHR11647:SF1">
    <property type="entry name" value="COLLAPSIN RESPONSE MEDIATOR PROTEIN"/>
    <property type="match status" value="1"/>
</dbReference>
<dbReference type="Pfam" id="PF07969">
    <property type="entry name" value="Amidohydro_3"/>
    <property type="match status" value="1"/>
</dbReference>
<dbReference type="RefSeq" id="WP_088368074.1">
    <property type="nucleotide sequence ID" value="NZ_NBBI01000006.1"/>
</dbReference>
<organism evidence="2 3">
    <name type="scientific">Sphingomonas dokdonensis</name>
    <dbReference type="NCBI Taxonomy" id="344880"/>
    <lineage>
        <taxon>Bacteria</taxon>
        <taxon>Pseudomonadati</taxon>
        <taxon>Pseudomonadota</taxon>
        <taxon>Alphaproteobacteria</taxon>
        <taxon>Sphingomonadales</taxon>
        <taxon>Sphingomonadaceae</taxon>
        <taxon>Sphingomonas</taxon>
    </lineage>
</organism>
<proteinExistence type="predicted"/>
<name>A0A245ZF13_9SPHN</name>
<dbReference type="InterPro" id="IPR032466">
    <property type="entry name" value="Metal_Hydrolase"/>
</dbReference>
<evidence type="ECO:0000313" key="2">
    <source>
        <dbReference type="EMBL" id="OWK28346.1"/>
    </source>
</evidence>
<comment type="caution">
    <text evidence="2">The sequence shown here is derived from an EMBL/GenBank/DDBJ whole genome shotgun (WGS) entry which is preliminary data.</text>
</comment>
<sequence>MFDLLVKNGTLVDGTGAPRYRGDLAVEGDKIVAVGQVSGTARETIDADGCIVTPGFVDIHTHYDGQVSWDQILAPSSINGVTSAAMGNCGVGFAPARADKHDWLIQLLEGVEDIPGTALAEGLTWNWESFPDYLNALSQREYTMDLGAHMPHAALRAYVMGDRGGDHMERPTEAEVARMATLTAEAMEAGALGFSTSRTHAHRSRDGLNIGTLTAEDPELLGIAAALRKTGKGVIQLISDAYLTADDDFAAAELQLIRRLATTSGRRVSFTVQQTDDAPDRWKSIYREIESMVADGLPVSAQVAPRPIGAILSFASTTNPFVVAPTYRRIASQSATVADRLKALADPEIRAAILAEHAAFHASEGFIALITRGFSRMFRMTDPVDYEPHESQSIAAEAARANMDPAAYVYDALMEDGGHRLLYMPLINYARGNLDDVHGMMTGSHVLYGLSDGGAHCGTICDGSFPTTTIALWSRGSKSGLSAPLEQLVHGYTQRNARHVGWHDRGVLAPGLKADLNVIAIDDLHLAPPEIVQDLPAGGTRLLQQPRGYRWTVKSGVPTFKQGEWTGRTPGRLLRGEQTAG</sequence>
<dbReference type="EC" id="3.5.1.81" evidence="2"/>
<protein>
    <submittedName>
        <fullName evidence="2">D-aminoacylase</fullName>
        <ecNumber evidence="2">3.5.1.81</ecNumber>
    </submittedName>
</protein>
<keyword evidence="3" id="KW-1185">Reference proteome</keyword>
<evidence type="ECO:0000313" key="3">
    <source>
        <dbReference type="Proteomes" id="UP000197290"/>
    </source>
</evidence>
<dbReference type="EMBL" id="NBBI01000006">
    <property type="protein sequence ID" value="OWK28346.1"/>
    <property type="molecule type" value="Genomic_DNA"/>
</dbReference>
<dbReference type="InterPro" id="IPR050378">
    <property type="entry name" value="Metallo-dep_Hydrolases_sf"/>
</dbReference>
<dbReference type="PANTHER" id="PTHR11647">
    <property type="entry name" value="HYDRANTOINASE/DIHYDROPYRIMIDINASE FAMILY MEMBER"/>
    <property type="match status" value="1"/>
</dbReference>
<accession>A0A245ZF13</accession>
<dbReference type="GO" id="GO:0047420">
    <property type="term" value="F:N-acyl-D-amino-acid deacylase activity"/>
    <property type="evidence" value="ECO:0007669"/>
    <property type="project" value="UniProtKB-EC"/>
</dbReference>
<dbReference type="Gene3D" id="3.20.20.140">
    <property type="entry name" value="Metal-dependent hydrolases"/>
    <property type="match status" value="1"/>
</dbReference>
<gene>
    <name evidence="2" type="primary">dan_2</name>
    <name evidence="2" type="ORF">SPDO_27480</name>
</gene>
<evidence type="ECO:0000259" key="1">
    <source>
        <dbReference type="Pfam" id="PF07969"/>
    </source>
</evidence>
<dbReference type="GO" id="GO:0005829">
    <property type="term" value="C:cytosol"/>
    <property type="evidence" value="ECO:0007669"/>
    <property type="project" value="TreeGrafter"/>
</dbReference>
<dbReference type="SUPFAM" id="SSF51338">
    <property type="entry name" value="Composite domain of metallo-dependent hydrolases"/>
    <property type="match status" value="1"/>
</dbReference>